<dbReference type="FunFam" id="3.40.50.300:FF:000016">
    <property type="entry name" value="Oligopeptide ABC transporter ATP-binding component"/>
    <property type="match status" value="2"/>
</dbReference>
<dbReference type="Pfam" id="PF08352">
    <property type="entry name" value="oligo_HPY"/>
    <property type="match status" value="2"/>
</dbReference>
<dbReference type="GO" id="GO:0055085">
    <property type="term" value="P:transmembrane transport"/>
    <property type="evidence" value="ECO:0007669"/>
    <property type="project" value="UniProtKB-ARBA"/>
</dbReference>
<dbReference type="InterPro" id="IPR003593">
    <property type="entry name" value="AAA+_ATPase"/>
</dbReference>
<dbReference type="SMART" id="SM00382">
    <property type="entry name" value="AAA"/>
    <property type="match status" value="2"/>
</dbReference>
<protein>
    <submittedName>
        <fullName evidence="6">Peptide/nickel transport system ATP-binding protein</fullName>
    </submittedName>
</protein>
<dbReference type="InterPro" id="IPR050319">
    <property type="entry name" value="ABC_transp_ATP-bind"/>
</dbReference>
<dbReference type="PANTHER" id="PTHR43776">
    <property type="entry name" value="TRANSPORT ATP-BINDING PROTEIN"/>
    <property type="match status" value="1"/>
</dbReference>
<dbReference type="InterPro" id="IPR013563">
    <property type="entry name" value="Oligopep_ABC_C"/>
</dbReference>
<gene>
    <name evidence="6" type="ORF">DFQ06_3410</name>
</gene>
<dbReference type="GO" id="GO:0005524">
    <property type="term" value="F:ATP binding"/>
    <property type="evidence" value="ECO:0007669"/>
    <property type="project" value="UniProtKB-KW"/>
</dbReference>
<reference evidence="6 7" key="1">
    <citation type="submission" date="2019-03" db="EMBL/GenBank/DDBJ databases">
        <title>Genomic Encyclopedia of Type Strains, Phase III (KMG-III): the genomes of soil and plant-associated and newly described type strains.</title>
        <authorList>
            <person name="Whitman W."/>
        </authorList>
    </citation>
    <scope>NUCLEOTIDE SEQUENCE [LARGE SCALE GENOMIC DNA]</scope>
    <source>
        <strain evidence="6 7">CECT 8301</strain>
    </source>
</reference>
<dbReference type="Pfam" id="PF00005">
    <property type="entry name" value="ABC_tran"/>
    <property type="match status" value="2"/>
</dbReference>
<keyword evidence="2" id="KW-0813">Transport</keyword>
<evidence type="ECO:0000256" key="1">
    <source>
        <dbReference type="ARBA" id="ARBA00005417"/>
    </source>
</evidence>
<dbReference type="InterPro" id="IPR003439">
    <property type="entry name" value="ABC_transporter-like_ATP-bd"/>
</dbReference>
<accession>A0A4V3HG78</accession>
<dbReference type="GO" id="GO:0016887">
    <property type="term" value="F:ATP hydrolysis activity"/>
    <property type="evidence" value="ECO:0007669"/>
    <property type="project" value="InterPro"/>
</dbReference>
<feature type="domain" description="ABC transporter" evidence="5">
    <location>
        <begin position="6"/>
        <end position="253"/>
    </location>
</feature>
<dbReference type="SUPFAM" id="SSF52540">
    <property type="entry name" value="P-loop containing nucleoside triphosphate hydrolases"/>
    <property type="match status" value="2"/>
</dbReference>
<dbReference type="InterPro" id="IPR017871">
    <property type="entry name" value="ABC_transporter-like_CS"/>
</dbReference>
<dbReference type="InterPro" id="IPR027417">
    <property type="entry name" value="P-loop_NTPase"/>
</dbReference>
<feature type="domain" description="ABC transporter" evidence="5">
    <location>
        <begin position="301"/>
        <end position="551"/>
    </location>
</feature>
<evidence type="ECO:0000313" key="6">
    <source>
        <dbReference type="EMBL" id="TDY60281.1"/>
    </source>
</evidence>
<dbReference type="NCBIfam" id="NF007739">
    <property type="entry name" value="PRK10419.1"/>
    <property type="match status" value="2"/>
</dbReference>
<evidence type="ECO:0000256" key="4">
    <source>
        <dbReference type="ARBA" id="ARBA00022840"/>
    </source>
</evidence>
<keyword evidence="4 6" id="KW-0067">ATP-binding</keyword>
<keyword evidence="3" id="KW-0547">Nucleotide-binding</keyword>
<evidence type="ECO:0000313" key="7">
    <source>
        <dbReference type="Proteomes" id="UP000294824"/>
    </source>
</evidence>
<dbReference type="PROSITE" id="PS50893">
    <property type="entry name" value="ABC_TRANSPORTER_2"/>
    <property type="match status" value="2"/>
</dbReference>
<dbReference type="Gene3D" id="3.40.50.300">
    <property type="entry name" value="P-loop containing nucleotide triphosphate hydrolases"/>
    <property type="match status" value="2"/>
</dbReference>
<dbReference type="CDD" id="cd03257">
    <property type="entry name" value="ABC_NikE_OppD_transporters"/>
    <property type="match status" value="2"/>
</dbReference>
<comment type="similarity">
    <text evidence="1">Belongs to the ABC transporter superfamily.</text>
</comment>
<dbReference type="EMBL" id="SORL01000012">
    <property type="protein sequence ID" value="TDY60281.1"/>
    <property type="molecule type" value="Genomic_DNA"/>
</dbReference>
<organism evidence="6 7">
    <name type="scientific">Algibacter lectus</name>
    <dbReference type="NCBI Taxonomy" id="221126"/>
    <lineage>
        <taxon>Bacteria</taxon>
        <taxon>Pseudomonadati</taxon>
        <taxon>Bacteroidota</taxon>
        <taxon>Flavobacteriia</taxon>
        <taxon>Flavobacteriales</taxon>
        <taxon>Flavobacteriaceae</taxon>
        <taxon>Algibacter</taxon>
    </lineage>
</organism>
<evidence type="ECO:0000256" key="2">
    <source>
        <dbReference type="ARBA" id="ARBA00022448"/>
    </source>
</evidence>
<evidence type="ECO:0000256" key="3">
    <source>
        <dbReference type="ARBA" id="ARBA00022741"/>
    </source>
</evidence>
<evidence type="ECO:0000259" key="5">
    <source>
        <dbReference type="PROSITE" id="PS50893"/>
    </source>
</evidence>
<dbReference type="NCBIfam" id="NF008453">
    <property type="entry name" value="PRK11308.1"/>
    <property type="match status" value="2"/>
</dbReference>
<dbReference type="RefSeq" id="WP_133968949.1">
    <property type="nucleotide sequence ID" value="NZ_SORL01000012.1"/>
</dbReference>
<dbReference type="AlphaFoldDB" id="A0A4V3HG78"/>
<sequence>MKKNILSVTDLSIAFNGNEVIHNISFNLKENEILGIVGESGSGKSVSSLAILGLLPKKISKITSGSILFNNEDLTKLSPKAFQNIRGKQIAMIFQEPMSSLNPSMTCGKQVQEILLQHTNLSKKEAENETLSLFEKVKLPDVKRTYTKYPHEISGGQKQRVMIAMAIACKPDVLIADEPTTALDVTVQKDIIKLLKELQAETKMSIIFITHDLALISEIANHVLVMFRGNLVEEGLVKTIFKSPKHNYTKALINSRPSLDTRLKTLPTIKDFLEDTTSTEIVTDYDRQVNHEKIYSQTPLLEVINVEKEYLSSAGFFKKATSFKAVNNVSFKLYPGETLGLVGESGCGKSTLGNAILQLDKATAGQILYNGIDITKLDKTETRKLRKDIQIIFQDPYSSLNPRMPVGEAIMEPMKVHGLFNSTKERKEKVIDILNRVGLSEDYFNRYPHEFSGGQRQRIGIARTIALQPKLIVCDESVSALDISVQAQVLNLLNELKKDFGFTYIFISHDLAVVKYMSDQLLVMNKGKIEELDDADTIYKTPKKDYTKKLIEAIPKGI</sequence>
<keyword evidence="7" id="KW-1185">Reference proteome</keyword>
<comment type="caution">
    <text evidence="6">The sequence shown here is derived from an EMBL/GenBank/DDBJ whole genome shotgun (WGS) entry which is preliminary data.</text>
</comment>
<dbReference type="GO" id="GO:0015833">
    <property type="term" value="P:peptide transport"/>
    <property type="evidence" value="ECO:0007669"/>
    <property type="project" value="InterPro"/>
</dbReference>
<dbReference type="PROSITE" id="PS00211">
    <property type="entry name" value="ABC_TRANSPORTER_1"/>
    <property type="match status" value="2"/>
</dbReference>
<dbReference type="PANTHER" id="PTHR43776:SF7">
    <property type="entry name" value="D,D-DIPEPTIDE TRANSPORT ATP-BINDING PROTEIN DDPF-RELATED"/>
    <property type="match status" value="1"/>
</dbReference>
<dbReference type="Proteomes" id="UP000294824">
    <property type="component" value="Unassembled WGS sequence"/>
</dbReference>
<proteinExistence type="inferred from homology"/>
<dbReference type="NCBIfam" id="NF010167">
    <property type="entry name" value="PRK13648.1"/>
    <property type="match status" value="2"/>
</dbReference>
<name>A0A4V3HG78_9FLAO</name>